<keyword evidence="4" id="KW-1185">Reference proteome</keyword>
<dbReference type="EMBL" id="CP036433">
    <property type="protein sequence ID" value="QDU94540.1"/>
    <property type="molecule type" value="Genomic_DNA"/>
</dbReference>
<dbReference type="KEGG" id="lcre:Pla8534_23310"/>
<dbReference type="SUPFAM" id="SSF81853">
    <property type="entry name" value="Family 10 polysaccharide lyase"/>
    <property type="match status" value="1"/>
</dbReference>
<feature type="signal peptide" evidence="2">
    <location>
        <begin position="1"/>
        <end position="25"/>
    </location>
</feature>
<proteinExistence type="predicted"/>
<dbReference type="RefSeq" id="WP_145053028.1">
    <property type="nucleotide sequence ID" value="NZ_CP036433.1"/>
</dbReference>
<gene>
    <name evidence="3" type="ORF">Pla8534_23310</name>
</gene>
<evidence type="ECO:0000313" key="3">
    <source>
        <dbReference type="EMBL" id="QDU94540.1"/>
    </source>
</evidence>
<organism evidence="3 4">
    <name type="scientific">Lignipirellula cremea</name>
    <dbReference type="NCBI Taxonomy" id="2528010"/>
    <lineage>
        <taxon>Bacteria</taxon>
        <taxon>Pseudomonadati</taxon>
        <taxon>Planctomycetota</taxon>
        <taxon>Planctomycetia</taxon>
        <taxon>Pirellulales</taxon>
        <taxon>Pirellulaceae</taxon>
        <taxon>Lignipirellula</taxon>
    </lineage>
</organism>
<sequence precursor="true">MMLHSRLRTLALGASLLLCHAAGMATGEEPLSQAKVVSAMRQAAGFYRSQAARHGGYVYYYSLDLSQRWGEGPAEPDQIWVQPPGTPTVGMAYLAAWEATGDRFYLEAAQEAAEALVYGQLHSGGWSNSIDMQGRSRGDQYSGGSRRREGTTSLDDGQTQSAILFLIRADKALDFQHDGIHRAALSSLKALLAAQFPSGGFPQGWKAPVPGQPVRQASYPDYDWRTAGRIKNYWDMYTLNDNVCGYVADVLITAGEVYQQDAYRQALARLGDFLILAQMPDPQPAWAQQYNYDMHPVWARKFEPPAIAGDESQEVIETLLKISIATGDRKYLEPIPRALAWLKKSRLPDGRLARYYELRTNKPLYMVRQSKSSYALTYDDSNLPSHYGWKWDSRIPQLEQRYLALKAGRPAPVAADENLSRQASQLVQSLDEQGRWISTYDGQPLVGQPRFPLHSQFLSSEVFSRNLTFLAGRLAASARGTQN</sequence>
<dbReference type="AlphaFoldDB" id="A0A518DRS3"/>
<dbReference type="Pfam" id="PF09492">
    <property type="entry name" value="Pec_lyase"/>
    <property type="match status" value="1"/>
</dbReference>
<keyword evidence="3" id="KW-0456">Lyase</keyword>
<protein>
    <submittedName>
        <fullName evidence="3">Pectic acid lyase</fullName>
    </submittedName>
</protein>
<reference evidence="3 4" key="1">
    <citation type="submission" date="2019-02" db="EMBL/GenBank/DDBJ databases">
        <title>Deep-cultivation of Planctomycetes and their phenomic and genomic characterization uncovers novel biology.</title>
        <authorList>
            <person name="Wiegand S."/>
            <person name="Jogler M."/>
            <person name="Boedeker C."/>
            <person name="Pinto D."/>
            <person name="Vollmers J."/>
            <person name="Rivas-Marin E."/>
            <person name="Kohn T."/>
            <person name="Peeters S.H."/>
            <person name="Heuer A."/>
            <person name="Rast P."/>
            <person name="Oberbeckmann S."/>
            <person name="Bunk B."/>
            <person name="Jeske O."/>
            <person name="Meyerdierks A."/>
            <person name="Storesund J.E."/>
            <person name="Kallscheuer N."/>
            <person name="Luecker S."/>
            <person name="Lage O.M."/>
            <person name="Pohl T."/>
            <person name="Merkel B.J."/>
            <person name="Hornburger P."/>
            <person name="Mueller R.-W."/>
            <person name="Bruemmer F."/>
            <person name="Labrenz M."/>
            <person name="Spormann A.M."/>
            <person name="Op den Camp H."/>
            <person name="Overmann J."/>
            <person name="Amann R."/>
            <person name="Jetten M.S.M."/>
            <person name="Mascher T."/>
            <person name="Medema M.H."/>
            <person name="Devos D.P."/>
            <person name="Kaster A.-K."/>
            <person name="Ovreas L."/>
            <person name="Rohde M."/>
            <person name="Galperin M.Y."/>
            <person name="Jogler C."/>
        </authorList>
    </citation>
    <scope>NUCLEOTIDE SEQUENCE [LARGE SCALE GENOMIC DNA]</scope>
    <source>
        <strain evidence="3 4">Pla85_3_4</strain>
    </source>
</reference>
<accession>A0A518DRS3</accession>
<name>A0A518DRS3_9BACT</name>
<keyword evidence="2" id="KW-0732">Signal</keyword>
<dbReference type="OrthoDB" id="9804686at2"/>
<evidence type="ECO:0000313" key="4">
    <source>
        <dbReference type="Proteomes" id="UP000317648"/>
    </source>
</evidence>
<feature type="region of interest" description="Disordered" evidence="1">
    <location>
        <begin position="129"/>
        <end position="155"/>
    </location>
</feature>
<evidence type="ECO:0000256" key="1">
    <source>
        <dbReference type="SAM" id="MobiDB-lite"/>
    </source>
</evidence>
<dbReference type="GO" id="GO:0016829">
    <property type="term" value="F:lyase activity"/>
    <property type="evidence" value="ECO:0007669"/>
    <property type="project" value="UniProtKB-KW"/>
</dbReference>
<dbReference type="InterPro" id="IPR012669">
    <property type="entry name" value="Pectate_lyase"/>
</dbReference>
<feature type="chain" id="PRO_5022204849" evidence="2">
    <location>
        <begin position="26"/>
        <end position="483"/>
    </location>
</feature>
<dbReference type="Gene3D" id="1.50.10.20">
    <property type="match status" value="1"/>
</dbReference>
<dbReference type="Proteomes" id="UP000317648">
    <property type="component" value="Chromosome"/>
</dbReference>
<evidence type="ECO:0000256" key="2">
    <source>
        <dbReference type="SAM" id="SignalP"/>
    </source>
</evidence>